<evidence type="ECO:0000313" key="7">
    <source>
        <dbReference type="EMBL" id="RGS38927.1"/>
    </source>
</evidence>
<keyword evidence="5" id="KW-0812">Transmembrane</keyword>
<feature type="region of interest" description="Disordered" evidence="4">
    <location>
        <begin position="101"/>
        <end position="124"/>
    </location>
</feature>
<evidence type="ECO:0000259" key="6">
    <source>
        <dbReference type="PROSITE" id="PS50199"/>
    </source>
</evidence>
<organism evidence="7 8">
    <name type="scientific">Coprococcus eutactus</name>
    <dbReference type="NCBI Taxonomy" id="33043"/>
    <lineage>
        <taxon>Bacteria</taxon>
        <taxon>Bacillati</taxon>
        <taxon>Bacillota</taxon>
        <taxon>Clostridia</taxon>
        <taxon>Lachnospirales</taxon>
        <taxon>Lachnospiraceae</taxon>
        <taxon>Coprococcus</taxon>
    </lineage>
</organism>
<keyword evidence="5" id="KW-0472">Membrane</keyword>
<evidence type="ECO:0000256" key="3">
    <source>
        <dbReference type="ARBA" id="ARBA00022833"/>
    </source>
</evidence>
<dbReference type="PROSITE" id="PS50199">
    <property type="entry name" value="ZF_RANBP2_2"/>
    <property type="match status" value="1"/>
</dbReference>
<feature type="compositionally biased region" description="Gly residues" evidence="4">
    <location>
        <begin position="111"/>
        <end position="123"/>
    </location>
</feature>
<gene>
    <name evidence="7" type="ORF">DWX94_11190</name>
</gene>
<reference evidence="7 8" key="1">
    <citation type="submission" date="2018-08" db="EMBL/GenBank/DDBJ databases">
        <title>A genome reference for cultivated species of the human gut microbiota.</title>
        <authorList>
            <person name="Zou Y."/>
            <person name="Xue W."/>
            <person name="Luo G."/>
        </authorList>
    </citation>
    <scope>NUCLEOTIDE SEQUENCE [LARGE SCALE GENOMIC DNA]</scope>
    <source>
        <strain evidence="7 8">AF22-21</strain>
    </source>
</reference>
<dbReference type="InterPro" id="IPR036443">
    <property type="entry name" value="Znf_RanBP2_sf"/>
</dbReference>
<dbReference type="PROSITE" id="PS01358">
    <property type="entry name" value="ZF_RANBP2_1"/>
    <property type="match status" value="1"/>
</dbReference>
<dbReference type="InterPro" id="IPR001876">
    <property type="entry name" value="Znf_RanBP2"/>
</dbReference>
<proteinExistence type="predicted"/>
<evidence type="ECO:0000256" key="1">
    <source>
        <dbReference type="ARBA" id="ARBA00022723"/>
    </source>
</evidence>
<dbReference type="Gene3D" id="4.10.1060.10">
    <property type="entry name" value="Zinc finger, RanBP2-type"/>
    <property type="match status" value="1"/>
</dbReference>
<dbReference type="OrthoDB" id="1996975at2"/>
<keyword evidence="5" id="KW-1133">Transmembrane helix</keyword>
<keyword evidence="3" id="KW-0862">Zinc</keyword>
<evidence type="ECO:0000256" key="5">
    <source>
        <dbReference type="SAM" id="Phobius"/>
    </source>
</evidence>
<evidence type="ECO:0000256" key="2">
    <source>
        <dbReference type="ARBA" id="ARBA00022771"/>
    </source>
</evidence>
<sequence>MGKLVMGYWDCPYCSTKHIEGTSRECPSCGKPRGQEVKFYMDGVRYLSAEESRTKGKGADWLCDHCGNYNSALNTRCSSCGAERGSNDKAYFDVRKEQDAKNARSASGTGTAAGGQNSGQGGSKRGRSFGAWKIVLIGMLVIAAIIGLAAIIAMPKKRTVTVKDMSWKTSVDVEKYLLCDEDDWELPEGATLKTTKQEVHHTEQEYVGEREETYDSYEVIGSHVEYSYEDNGDGTFSEVANDVDDYGYVTRTRSVPVYRDKPIYKTKYYYTIWRWKYDRTETAEGGGKTPEYPDPQLTDKERLGEKSVEYEVTCEVKNKEKIYKVKEAIYDKLDIGETYNVKADSEEIVSIIE</sequence>
<comment type="caution">
    <text evidence="7">The sequence shown here is derived from an EMBL/GenBank/DDBJ whole genome shotgun (WGS) entry which is preliminary data.</text>
</comment>
<keyword evidence="1" id="KW-0479">Metal-binding</keyword>
<dbReference type="GO" id="GO:0008270">
    <property type="term" value="F:zinc ion binding"/>
    <property type="evidence" value="ECO:0007669"/>
    <property type="project" value="UniProtKB-KW"/>
</dbReference>
<dbReference type="AlphaFoldDB" id="A0A412ILY8"/>
<dbReference type="Pfam" id="PF00641">
    <property type="entry name" value="Zn_ribbon_RanBP"/>
    <property type="match status" value="1"/>
</dbReference>
<evidence type="ECO:0000313" key="8">
    <source>
        <dbReference type="Proteomes" id="UP000283295"/>
    </source>
</evidence>
<dbReference type="EMBL" id="QRVK01000034">
    <property type="protein sequence ID" value="RGS38927.1"/>
    <property type="molecule type" value="Genomic_DNA"/>
</dbReference>
<feature type="transmembrane region" description="Helical" evidence="5">
    <location>
        <begin position="134"/>
        <end position="154"/>
    </location>
</feature>
<dbReference type="SUPFAM" id="SSF90209">
    <property type="entry name" value="Ran binding protein zinc finger-like"/>
    <property type="match status" value="1"/>
</dbReference>
<protein>
    <recommendedName>
        <fullName evidence="6">RanBP2-type domain-containing protein</fullName>
    </recommendedName>
</protein>
<dbReference type="Proteomes" id="UP000283295">
    <property type="component" value="Unassembled WGS sequence"/>
</dbReference>
<accession>A0A412ILY8</accession>
<keyword evidence="2" id="KW-0863">Zinc-finger</keyword>
<dbReference type="SMART" id="SM00547">
    <property type="entry name" value="ZnF_RBZ"/>
    <property type="match status" value="2"/>
</dbReference>
<name>A0A412ILY8_9FIRM</name>
<evidence type="ECO:0000256" key="4">
    <source>
        <dbReference type="SAM" id="MobiDB-lite"/>
    </source>
</evidence>
<feature type="domain" description="RanBP2-type" evidence="6">
    <location>
        <begin position="56"/>
        <end position="86"/>
    </location>
</feature>